<name>A0A9W6W9W6_CANBO</name>
<dbReference type="InterPro" id="IPR009360">
    <property type="entry name" value="Isy1"/>
</dbReference>
<keyword evidence="4" id="KW-0508">mRNA splicing</keyword>
<keyword evidence="7" id="KW-1185">Reference proteome</keyword>
<dbReference type="Gene3D" id="1.10.287.660">
    <property type="entry name" value="Helix hairpin bin"/>
    <property type="match status" value="1"/>
</dbReference>
<dbReference type="AlphaFoldDB" id="A0A9W6W9W6"/>
<dbReference type="EMBL" id="BSXN01000922">
    <property type="protein sequence ID" value="GME70593.1"/>
    <property type="molecule type" value="Genomic_DNA"/>
</dbReference>
<evidence type="ECO:0000256" key="3">
    <source>
        <dbReference type="ARBA" id="ARBA00019194"/>
    </source>
</evidence>
<keyword evidence="5" id="KW-0539">Nucleus</keyword>
<dbReference type="InterPro" id="IPR037200">
    <property type="entry name" value="Isy1_sf"/>
</dbReference>
<evidence type="ECO:0000256" key="5">
    <source>
        <dbReference type="ARBA" id="ARBA00023242"/>
    </source>
</evidence>
<dbReference type="GO" id="GO:0005634">
    <property type="term" value="C:nucleus"/>
    <property type="evidence" value="ECO:0007669"/>
    <property type="project" value="UniProtKB-SubCell"/>
</dbReference>
<accession>A0A9W6W9W6</accession>
<evidence type="ECO:0000256" key="4">
    <source>
        <dbReference type="ARBA" id="ARBA00023187"/>
    </source>
</evidence>
<evidence type="ECO:0000313" key="7">
    <source>
        <dbReference type="Proteomes" id="UP001165120"/>
    </source>
</evidence>
<gene>
    <name evidence="6" type="ORF">Cboi02_000289200</name>
</gene>
<dbReference type="PANTHER" id="PTHR13021">
    <property type="entry name" value="PRE-MRNA-SPLICING FACTOR ISY1"/>
    <property type="match status" value="1"/>
</dbReference>
<dbReference type="Proteomes" id="UP001165120">
    <property type="component" value="Unassembled WGS sequence"/>
</dbReference>
<keyword evidence="4" id="KW-0507">mRNA processing</keyword>
<sequence>MSRNSEKSDSLLHRYYNEKNKNLIKNSNNISNFEFNKKLSNLKSIKSINECELIRTKLIKEIKLNLNKINDPLINESVIRDLNDTINKLFKKKNLLEIYLHKSLNGTNYLINNNQKKYQYKYYGRAKDLPDVKKLNEFKKINDLNLNNLNKNNNLIIKKFNALNNVSSCVNRINSSWSNNIENSRIPNEFEIMNDINKTINVFKINEINKSKDSRFKITTNTTNNKIKKLNKINEKLLLNNFKNLEKSQSSSSSSPINIESIDSLPTKQQIELLIVNKKKQYLLSKFK</sequence>
<dbReference type="SUPFAM" id="SSF140102">
    <property type="entry name" value="ISY1 domain-like"/>
    <property type="match status" value="1"/>
</dbReference>
<evidence type="ECO:0000256" key="1">
    <source>
        <dbReference type="ARBA" id="ARBA00004123"/>
    </source>
</evidence>
<evidence type="ECO:0000313" key="6">
    <source>
        <dbReference type="EMBL" id="GME70593.1"/>
    </source>
</evidence>
<organism evidence="6 7">
    <name type="scientific">Candida boidinii</name>
    <name type="common">Yeast</name>
    <dbReference type="NCBI Taxonomy" id="5477"/>
    <lineage>
        <taxon>Eukaryota</taxon>
        <taxon>Fungi</taxon>
        <taxon>Dikarya</taxon>
        <taxon>Ascomycota</taxon>
        <taxon>Saccharomycotina</taxon>
        <taxon>Pichiomycetes</taxon>
        <taxon>Pichiales</taxon>
        <taxon>Pichiaceae</taxon>
        <taxon>Ogataea</taxon>
        <taxon>Ogataea/Candida clade</taxon>
    </lineage>
</organism>
<dbReference type="Pfam" id="PF06246">
    <property type="entry name" value="Isy1"/>
    <property type="match status" value="1"/>
</dbReference>
<reference evidence="6" key="1">
    <citation type="submission" date="2023-04" db="EMBL/GenBank/DDBJ databases">
        <title>Candida boidinii NBRC 10035.</title>
        <authorList>
            <person name="Ichikawa N."/>
            <person name="Sato H."/>
            <person name="Tonouchi N."/>
        </authorList>
    </citation>
    <scope>NUCLEOTIDE SEQUENCE</scope>
    <source>
        <strain evidence="6">NBRC 10035</strain>
    </source>
</reference>
<comment type="similarity">
    <text evidence="2">Belongs to the ISY1 family.</text>
</comment>
<protein>
    <recommendedName>
        <fullName evidence="3">Pre-mRNA-splicing factor ISY1</fullName>
    </recommendedName>
</protein>
<evidence type="ECO:0000256" key="2">
    <source>
        <dbReference type="ARBA" id="ARBA00007002"/>
    </source>
</evidence>
<dbReference type="InterPro" id="IPR029012">
    <property type="entry name" value="Helix_hairpin_bin_sf"/>
</dbReference>
<proteinExistence type="inferred from homology"/>
<comment type="subcellular location">
    <subcellularLocation>
        <location evidence="1">Nucleus</location>
    </subcellularLocation>
</comment>
<dbReference type="GO" id="GO:0000350">
    <property type="term" value="P:generation of catalytic spliceosome for second transesterification step"/>
    <property type="evidence" value="ECO:0007669"/>
    <property type="project" value="InterPro"/>
</dbReference>
<comment type="caution">
    <text evidence="6">The sequence shown here is derived from an EMBL/GenBank/DDBJ whole genome shotgun (WGS) entry which is preliminary data.</text>
</comment>